<reference evidence="3 4" key="1">
    <citation type="journal article" date="2019" name="Int. J. Syst. Evol. Microbiol.">
        <title>The Global Catalogue of Microorganisms (GCM) 10K type strain sequencing project: providing services to taxonomists for standard genome sequencing and annotation.</title>
        <authorList>
            <consortium name="The Broad Institute Genomics Platform"/>
            <consortium name="The Broad Institute Genome Sequencing Center for Infectious Disease"/>
            <person name="Wu L."/>
            <person name="Ma J."/>
        </authorList>
    </citation>
    <scope>NUCLEOTIDE SEQUENCE [LARGE SCALE GENOMIC DNA]</scope>
    <source>
        <strain evidence="3 4">JCM 12928</strain>
    </source>
</reference>
<proteinExistence type="inferred from homology"/>
<protein>
    <submittedName>
        <fullName evidence="3">Acetyltransferase</fullName>
    </submittedName>
</protein>
<dbReference type="Gene3D" id="2.160.10.10">
    <property type="entry name" value="Hexapeptide repeat proteins"/>
    <property type="match status" value="1"/>
</dbReference>
<evidence type="ECO:0000256" key="1">
    <source>
        <dbReference type="ARBA" id="ARBA00007274"/>
    </source>
</evidence>
<feature type="domain" description="PglD N-terminal" evidence="2">
    <location>
        <begin position="4"/>
        <end position="85"/>
    </location>
</feature>
<dbReference type="PANTHER" id="PTHR43300:SF7">
    <property type="entry name" value="UDP-N-ACETYLBACILLOSAMINE N-ACETYLTRANSFERASE"/>
    <property type="match status" value="1"/>
</dbReference>
<comment type="similarity">
    <text evidence="1">Belongs to the transferase hexapeptide repeat family.</text>
</comment>
<dbReference type="Proteomes" id="UP001501352">
    <property type="component" value="Unassembled WGS sequence"/>
</dbReference>
<dbReference type="InterPro" id="IPR011004">
    <property type="entry name" value="Trimer_LpxA-like_sf"/>
</dbReference>
<evidence type="ECO:0000259" key="2">
    <source>
        <dbReference type="Pfam" id="PF17836"/>
    </source>
</evidence>
<dbReference type="Gene3D" id="3.40.50.20">
    <property type="match status" value="1"/>
</dbReference>
<name>A0ABN1GGK3_9CAUL</name>
<dbReference type="EMBL" id="BAAAGA010000001">
    <property type="protein sequence ID" value="GAA0611109.1"/>
    <property type="molecule type" value="Genomic_DNA"/>
</dbReference>
<accession>A0ABN1GGK3</accession>
<dbReference type="InterPro" id="IPR020019">
    <property type="entry name" value="AcTrfase_PglD-like"/>
</dbReference>
<dbReference type="SUPFAM" id="SSF51161">
    <property type="entry name" value="Trimeric LpxA-like enzymes"/>
    <property type="match status" value="1"/>
</dbReference>
<sequence>MKTLWIVGAGGFGREVLGFARDAVAAGKTDFLIGGFIDDHAASLDNFDVGVSVRCAVENLAPGADDVFCIALGSPAGRLAIAERLDAKGAAYASVIHPSAVISERAVLGSGCVVGPGAFVSVDAKVGLHVAIGFNAAVGHDAIVGAGSVITGCCIVNGGASLGRGVFLGSHSVVLPRVEVGDGVASNAGSIIMRSAPAGAKVGGNPARQLPQLAV</sequence>
<organism evidence="3 4">
    <name type="scientific">Brevundimonas kwangchunensis</name>
    <dbReference type="NCBI Taxonomy" id="322163"/>
    <lineage>
        <taxon>Bacteria</taxon>
        <taxon>Pseudomonadati</taxon>
        <taxon>Pseudomonadota</taxon>
        <taxon>Alphaproteobacteria</taxon>
        <taxon>Caulobacterales</taxon>
        <taxon>Caulobacteraceae</taxon>
        <taxon>Brevundimonas</taxon>
    </lineage>
</organism>
<dbReference type="InterPro" id="IPR050179">
    <property type="entry name" value="Trans_hexapeptide_repeat"/>
</dbReference>
<keyword evidence="4" id="KW-1185">Reference proteome</keyword>
<dbReference type="CDD" id="cd03360">
    <property type="entry name" value="LbH_AT_putative"/>
    <property type="match status" value="1"/>
</dbReference>
<gene>
    <name evidence="3" type="ORF">GCM10009422_02470</name>
</gene>
<evidence type="ECO:0000313" key="3">
    <source>
        <dbReference type="EMBL" id="GAA0611109.1"/>
    </source>
</evidence>
<dbReference type="PANTHER" id="PTHR43300">
    <property type="entry name" value="ACETYLTRANSFERASE"/>
    <property type="match status" value="1"/>
</dbReference>
<dbReference type="Pfam" id="PF17836">
    <property type="entry name" value="PglD_N"/>
    <property type="match status" value="1"/>
</dbReference>
<dbReference type="InterPro" id="IPR041561">
    <property type="entry name" value="PglD_N"/>
</dbReference>
<comment type="caution">
    <text evidence="3">The sequence shown here is derived from an EMBL/GenBank/DDBJ whole genome shotgun (WGS) entry which is preliminary data.</text>
</comment>
<evidence type="ECO:0000313" key="4">
    <source>
        <dbReference type="Proteomes" id="UP001501352"/>
    </source>
</evidence>